<proteinExistence type="predicted"/>
<dbReference type="Proteomes" id="UP001463665">
    <property type="component" value="Chromosome"/>
</dbReference>
<dbReference type="AlphaFoldDB" id="A0AAU6WPL0"/>
<name>A0AAU6WPL0_9FLAO</name>
<dbReference type="EMBL" id="CP154834">
    <property type="protein sequence ID" value="XAO74351.1"/>
    <property type="molecule type" value="Genomic_DNA"/>
</dbReference>
<organism evidence="1 2">
    <name type="scientific">Chryseobacterium endophyticum</name>
    <dbReference type="NCBI Taxonomy" id="1854762"/>
    <lineage>
        <taxon>Bacteria</taxon>
        <taxon>Pseudomonadati</taxon>
        <taxon>Bacteroidota</taxon>
        <taxon>Flavobacteriia</taxon>
        <taxon>Flavobacteriales</taxon>
        <taxon>Weeksellaceae</taxon>
        <taxon>Chryseobacterium group</taxon>
        <taxon>Chryseobacterium</taxon>
    </lineage>
</organism>
<accession>A0AAU6WPL0</accession>
<evidence type="ECO:0000313" key="1">
    <source>
        <dbReference type="EMBL" id="XAO74351.1"/>
    </source>
</evidence>
<evidence type="ECO:0000313" key="2">
    <source>
        <dbReference type="Proteomes" id="UP001463665"/>
    </source>
</evidence>
<sequence length="68" mass="8209">MDYSLSRDGRYMLRAYRKNEYQVALQGQIVETGLGFIITLDYDKFREIFQKSKNNRQKEQKKISKTRL</sequence>
<gene>
    <name evidence="1" type="ORF">AAFP95_22575</name>
</gene>
<dbReference type="RefSeq" id="WP_345766514.1">
    <property type="nucleotide sequence ID" value="NZ_CP154834.1"/>
</dbReference>
<protein>
    <submittedName>
        <fullName evidence="1">Uncharacterized protein</fullName>
    </submittedName>
</protein>
<keyword evidence="2" id="KW-1185">Reference proteome</keyword>
<reference evidence="1 2" key="1">
    <citation type="submission" date="2024-04" db="EMBL/GenBank/DDBJ databases">
        <title>Genome sequencing and assembly of rice foliar adapted Chryseobacterium endophyticum OsEnb-ALM-A6.</title>
        <authorList>
            <person name="Kumar S."/>
            <person name="Javed M."/>
            <person name="Chouhan V."/>
            <person name="Charishma K."/>
            <person name="Patel A."/>
            <person name="Kumar M."/>
            <person name="Sahu K.P."/>
            <person name="Kumar A."/>
        </authorList>
    </citation>
    <scope>NUCLEOTIDE SEQUENCE [LARGE SCALE GENOMIC DNA]</scope>
    <source>
        <strain evidence="1 2">OsEnb-ALM-A6</strain>
    </source>
</reference>